<dbReference type="AlphaFoldDB" id="A0A3B0XWW0"/>
<evidence type="ECO:0000313" key="1">
    <source>
        <dbReference type="EMBL" id="VAW67632.1"/>
    </source>
</evidence>
<sequence>MDKLRSVYSIGYIYSYTDLESGTTLKVTSEGDNYILSGGATGEYKLPKSKTSFIRLKAHWDNYIRINTPGKCEPNLKESSF</sequence>
<reference evidence="1" key="1">
    <citation type="submission" date="2018-06" db="EMBL/GenBank/DDBJ databases">
        <authorList>
            <person name="Zhirakovskaya E."/>
        </authorList>
    </citation>
    <scope>NUCLEOTIDE SEQUENCE</scope>
</reference>
<gene>
    <name evidence="1" type="ORF">MNBD_GAMMA08-3038</name>
</gene>
<name>A0A3B0XWW0_9ZZZZ</name>
<protein>
    <submittedName>
        <fullName evidence="1">Uncharacterized protein</fullName>
    </submittedName>
</protein>
<proteinExistence type="predicted"/>
<accession>A0A3B0XWW0</accession>
<dbReference type="EMBL" id="UOFH01000399">
    <property type="protein sequence ID" value="VAW67632.1"/>
    <property type="molecule type" value="Genomic_DNA"/>
</dbReference>
<organism evidence="1">
    <name type="scientific">hydrothermal vent metagenome</name>
    <dbReference type="NCBI Taxonomy" id="652676"/>
    <lineage>
        <taxon>unclassified sequences</taxon>
        <taxon>metagenomes</taxon>
        <taxon>ecological metagenomes</taxon>
    </lineage>
</organism>